<comment type="caution">
    <text evidence="1">The sequence shown here is derived from an EMBL/GenBank/DDBJ whole genome shotgun (WGS) entry which is preliminary data.</text>
</comment>
<evidence type="ECO:0000313" key="2">
    <source>
        <dbReference type="Proteomes" id="UP001269271"/>
    </source>
</evidence>
<accession>A0ABU3IJP8</accession>
<reference evidence="1 2" key="1">
    <citation type="submission" date="2023-08" db="EMBL/GenBank/DDBJ databases">
        <title>Genomic surveillance of Staphylococcus haemolyticus neonatal outbreak in southern France.</title>
        <authorList>
            <person name="Magnan C."/>
            <person name="Morsli M."/>
            <person name="Thiery B."/>
            <person name="Salipante F."/>
            <person name="Attar J."/>
            <person name="Massimo D.M."/>
            <person name="Ory J."/>
            <person name="Pantel A."/>
            <person name="Lavigne J.-P."/>
        </authorList>
    </citation>
    <scope>NUCLEOTIDE SEQUENCE [LARGE SCALE GENOMIC DNA]</scope>
    <source>
        <strain evidence="1 2">NSH026</strain>
    </source>
</reference>
<proteinExistence type="predicted"/>
<dbReference type="Proteomes" id="UP001269271">
    <property type="component" value="Unassembled WGS sequence"/>
</dbReference>
<evidence type="ECO:0000313" key="1">
    <source>
        <dbReference type="EMBL" id="MDT4287801.1"/>
    </source>
</evidence>
<dbReference type="EMBL" id="JAVSOO010000059">
    <property type="protein sequence ID" value="MDT4287801.1"/>
    <property type="molecule type" value="Genomic_DNA"/>
</dbReference>
<sequence>MKNVIKFVGKSIIRTVVTRIVKDLIAAYKFTEYAKREQSKEEQAFFRACNRIGMSDIQIYRLSQIMEEETERK</sequence>
<organism evidence="1 2">
    <name type="scientific">Staphylococcus haemolyticus</name>
    <dbReference type="NCBI Taxonomy" id="1283"/>
    <lineage>
        <taxon>Bacteria</taxon>
        <taxon>Bacillati</taxon>
        <taxon>Bacillota</taxon>
        <taxon>Bacilli</taxon>
        <taxon>Bacillales</taxon>
        <taxon>Staphylococcaceae</taxon>
        <taxon>Staphylococcus</taxon>
    </lineage>
</organism>
<gene>
    <name evidence="1" type="ORF">RO950_12595</name>
</gene>
<dbReference type="RefSeq" id="WP_048668102.1">
    <property type="nucleotide sequence ID" value="NZ_CAJUXL010000398.1"/>
</dbReference>
<protein>
    <submittedName>
        <fullName evidence="1">Uncharacterized protein</fullName>
    </submittedName>
</protein>
<keyword evidence="2" id="KW-1185">Reference proteome</keyword>
<name>A0ABU3IJP8_STAHA</name>